<dbReference type="PROSITE" id="PS51186">
    <property type="entry name" value="GNAT"/>
    <property type="match status" value="1"/>
</dbReference>
<evidence type="ECO:0000313" key="3">
    <source>
        <dbReference type="Proteomes" id="UP001419268"/>
    </source>
</evidence>
<dbReference type="CDD" id="cd04301">
    <property type="entry name" value="NAT_SF"/>
    <property type="match status" value="1"/>
</dbReference>
<accession>A0AAP0E9W0</accession>
<dbReference type="GO" id="GO:0016747">
    <property type="term" value="F:acyltransferase activity, transferring groups other than amino-acyl groups"/>
    <property type="evidence" value="ECO:0007669"/>
    <property type="project" value="InterPro"/>
</dbReference>
<protein>
    <recommendedName>
        <fullName evidence="1">N-acetyltransferase domain-containing protein</fullName>
    </recommendedName>
</protein>
<name>A0AAP0E9W0_9MAGN</name>
<feature type="domain" description="N-acetyltransferase" evidence="1">
    <location>
        <begin position="4"/>
        <end position="162"/>
    </location>
</feature>
<dbReference type="Pfam" id="PF00583">
    <property type="entry name" value="Acetyltransf_1"/>
    <property type="match status" value="1"/>
</dbReference>
<comment type="caution">
    <text evidence="2">The sequence shown here is derived from an EMBL/GenBank/DDBJ whole genome shotgun (WGS) entry which is preliminary data.</text>
</comment>
<dbReference type="InterPro" id="IPR000182">
    <property type="entry name" value="GNAT_dom"/>
</dbReference>
<dbReference type="PANTHER" id="PTHR47542">
    <property type="entry name" value="ACYL-COA N-ACYLTRANSFERASES (NAT) SUPERFAMILY PROTEIN"/>
    <property type="match status" value="1"/>
</dbReference>
<reference evidence="2 3" key="1">
    <citation type="submission" date="2024-01" db="EMBL/GenBank/DDBJ databases">
        <title>Genome assemblies of Stephania.</title>
        <authorList>
            <person name="Yang L."/>
        </authorList>
    </citation>
    <scope>NUCLEOTIDE SEQUENCE [LARGE SCALE GENOMIC DNA]</scope>
    <source>
        <strain evidence="2">JXDWG</strain>
        <tissue evidence="2">Leaf</tissue>
    </source>
</reference>
<dbReference type="SUPFAM" id="SSF55729">
    <property type="entry name" value="Acyl-CoA N-acyltransferases (Nat)"/>
    <property type="match status" value="1"/>
</dbReference>
<gene>
    <name evidence="2" type="ORF">Scep_028398</name>
</gene>
<dbReference type="Gene3D" id="3.40.630.30">
    <property type="match status" value="1"/>
</dbReference>
<organism evidence="2 3">
    <name type="scientific">Stephania cephalantha</name>
    <dbReference type="NCBI Taxonomy" id="152367"/>
    <lineage>
        <taxon>Eukaryota</taxon>
        <taxon>Viridiplantae</taxon>
        <taxon>Streptophyta</taxon>
        <taxon>Embryophyta</taxon>
        <taxon>Tracheophyta</taxon>
        <taxon>Spermatophyta</taxon>
        <taxon>Magnoliopsida</taxon>
        <taxon>Ranunculales</taxon>
        <taxon>Menispermaceae</taxon>
        <taxon>Menispermoideae</taxon>
        <taxon>Cissampelideae</taxon>
        <taxon>Stephania</taxon>
    </lineage>
</organism>
<sequence length="164" mass="18993">MASVEIVELTRNSRKHYEMVVGAMVRIEKKLFPKHESLAKSFEEELSKKNCGLLYLKINGDDNDDDDVGGYVMYSWPSSLLASITKLAVKERYQRQGHGEALLRAAIQKCRTRNIQRVRLHVDPSRAAALSLYLKLGFQIDELIEHYYSSDRNAYRMYLDFNDN</sequence>
<evidence type="ECO:0000259" key="1">
    <source>
        <dbReference type="PROSITE" id="PS51186"/>
    </source>
</evidence>
<dbReference type="Proteomes" id="UP001419268">
    <property type="component" value="Unassembled WGS sequence"/>
</dbReference>
<dbReference type="PANTHER" id="PTHR47542:SF2">
    <property type="entry name" value="ACYL-COA N-ACYLTRANSFERASES (NAT) SUPERFAMILY PROTEIN"/>
    <property type="match status" value="1"/>
</dbReference>
<evidence type="ECO:0000313" key="2">
    <source>
        <dbReference type="EMBL" id="KAK9089316.1"/>
    </source>
</evidence>
<proteinExistence type="predicted"/>
<dbReference type="EMBL" id="JBBNAG010000012">
    <property type="protein sequence ID" value="KAK9089316.1"/>
    <property type="molecule type" value="Genomic_DNA"/>
</dbReference>
<dbReference type="AlphaFoldDB" id="A0AAP0E9W0"/>
<dbReference type="InterPro" id="IPR016181">
    <property type="entry name" value="Acyl_CoA_acyltransferase"/>
</dbReference>
<keyword evidence="3" id="KW-1185">Reference proteome</keyword>